<dbReference type="Proteomes" id="UP000830116">
    <property type="component" value="Chromosome"/>
</dbReference>
<feature type="signal peptide" evidence="1">
    <location>
        <begin position="1"/>
        <end position="18"/>
    </location>
</feature>
<organism evidence="2 3">
    <name type="scientific">Bdellovibrio reynosensis</name>
    <dbReference type="NCBI Taxonomy" id="2835041"/>
    <lineage>
        <taxon>Bacteria</taxon>
        <taxon>Pseudomonadati</taxon>
        <taxon>Bdellovibrionota</taxon>
        <taxon>Bdellovibrionia</taxon>
        <taxon>Bdellovibrionales</taxon>
        <taxon>Pseudobdellovibrionaceae</taxon>
        <taxon>Bdellovibrio</taxon>
    </lineage>
</organism>
<reference evidence="2" key="1">
    <citation type="submission" date="2022-03" db="EMBL/GenBank/DDBJ databases">
        <title>Genome Identification and Characterization of new species Bdellovibrio reynosense LBG001 sp. nov. from a Mexico soil sample.</title>
        <authorList>
            <person name="Camilli A."/>
            <person name="Ajao Y."/>
            <person name="Guo X."/>
        </authorList>
    </citation>
    <scope>NUCLEOTIDE SEQUENCE</scope>
    <source>
        <strain evidence="2">LBG001</strain>
    </source>
</reference>
<name>A0ABY4C9P3_9BACT</name>
<dbReference type="InterPro" id="IPR032577">
    <property type="entry name" value="DUF4920"/>
</dbReference>
<dbReference type="RefSeq" id="WP_243537944.1">
    <property type="nucleotide sequence ID" value="NZ_CP093442.1"/>
</dbReference>
<evidence type="ECO:0000256" key="1">
    <source>
        <dbReference type="SAM" id="SignalP"/>
    </source>
</evidence>
<keyword evidence="1" id="KW-0732">Signal</keyword>
<proteinExistence type="predicted"/>
<sequence length="152" mass="16620">MKSLVFILFTVIGLTSFAAEKNLGKGAKFTDAVPMSKIMKTPESYVGKEVTVSGTIVDVCAKRGCWMQLTTDVGNEKVRVKVNDGEIVFPLEARGKKAAAKGEFKKMVLTLEQTKNHLAHIAEENKKKFDPASVKEPMVVYQVQASGAVIEE</sequence>
<dbReference type="EMBL" id="CP093442">
    <property type="protein sequence ID" value="UOF01504.1"/>
    <property type="molecule type" value="Genomic_DNA"/>
</dbReference>
<evidence type="ECO:0000313" key="2">
    <source>
        <dbReference type="EMBL" id="UOF01504.1"/>
    </source>
</evidence>
<accession>A0ABY4C9P3</accession>
<keyword evidence="3" id="KW-1185">Reference proteome</keyword>
<gene>
    <name evidence="2" type="ORF">MNR06_00870</name>
</gene>
<dbReference type="Pfam" id="PF16267">
    <property type="entry name" value="DUF4920"/>
    <property type="match status" value="1"/>
</dbReference>
<protein>
    <submittedName>
        <fullName evidence="2">DUF4920 domain-containing protein</fullName>
    </submittedName>
</protein>
<feature type="chain" id="PRO_5046525240" evidence="1">
    <location>
        <begin position="19"/>
        <end position="152"/>
    </location>
</feature>
<evidence type="ECO:0000313" key="3">
    <source>
        <dbReference type="Proteomes" id="UP000830116"/>
    </source>
</evidence>